<dbReference type="InterPro" id="IPR047859">
    <property type="entry name" value="Ribosomal_bL17_CS"/>
</dbReference>
<dbReference type="InterPro" id="IPR036373">
    <property type="entry name" value="Ribosomal_bL17_sf"/>
</dbReference>
<evidence type="ECO:0000256" key="2">
    <source>
        <dbReference type="ARBA" id="ARBA00022980"/>
    </source>
</evidence>
<organism evidence="6 7">
    <name type="scientific">Candidatus Sungbacteria bacterium RIFCSPHIGHO2_02_FULL_51_29</name>
    <dbReference type="NCBI Taxonomy" id="1802273"/>
    <lineage>
        <taxon>Bacteria</taxon>
        <taxon>Candidatus Sungiibacteriota</taxon>
    </lineage>
</organism>
<accession>A0A1G2KS04</accession>
<dbReference type="GO" id="GO:0006412">
    <property type="term" value="P:translation"/>
    <property type="evidence" value="ECO:0007669"/>
    <property type="project" value="UniProtKB-UniRule"/>
</dbReference>
<evidence type="ECO:0000256" key="3">
    <source>
        <dbReference type="ARBA" id="ARBA00023274"/>
    </source>
</evidence>
<evidence type="ECO:0000256" key="4">
    <source>
        <dbReference type="HAMAP-Rule" id="MF_01368"/>
    </source>
</evidence>
<dbReference type="SUPFAM" id="SSF64263">
    <property type="entry name" value="Prokaryotic ribosomal protein L17"/>
    <property type="match status" value="1"/>
</dbReference>
<dbReference type="EMBL" id="MHQL01000041">
    <property type="protein sequence ID" value="OHA02227.1"/>
    <property type="molecule type" value="Genomic_DNA"/>
</dbReference>
<keyword evidence="3 4" id="KW-0687">Ribonucleoprotein</keyword>
<dbReference type="HAMAP" id="MF_01368">
    <property type="entry name" value="Ribosomal_bL17"/>
    <property type="match status" value="1"/>
</dbReference>
<evidence type="ECO:0000313" key="7">
    <source>
        <dbReference type="Proteomes" id="UP000177811"/>
    </source>
</evidence>
<dbReference type="PROSITE" id="PS01167">
    <property type="entry name" value="RIBOSOMAL_L17"/>
    <property type="match status" value="1"/>
</dbReference>
<dbReference type="GO" id="GO:0003735">
    <property type="term" value="F:structural constituent of ribosome"/>
    <property type="evidence" value="ECO:0007669"/>
    <property type="project" value="InterPro"/>
</dbReference>
<dbReference type="Gene3D" id="3.90.1030.10">
    <property type="entry name" value="Ribosomal protein L17"/>
    <property type="match status" value="1"/>
</dbReference>
<comment type="subunit">
    <text evidence="4">Part of the 50S ribosomal subunit. Contacts protein L32.</text>
</comment>
<keyword evidence="2 4" id="KW-0689">Ribosomal protein</keyword>
<gene>
    <name evidence="4" type="primary">rplQ</name>
    <name evidence="6" type="ORF">A3C16_03960</name>
</gene>
<evidence type="ECO:0000256" key="5">
    <source>
        <dbReference type="RuleBase" id="RU000660"/>
    </source>
</evidence>
<dbReference type="Proteomes" id="UP000177811">
    <property type="component" value="Unassembled WGS sequence"/>
</dbReference>
<comment type="caution">
    <text evidence="6">The sequence shown here is derived from an EMBL/GenBank/DDBJ whole genome shotgun (WGS) entry which is preliminary data.</text>
</comment>
<protein>
    <recommendedName>
        <fullName evidence="4">Large ribosomal subunit protein bL17</fullName>
    </recommendedName>
</protein>
<dbReference type="Pfam" id="PF01196">
    <property type="entry name" value="Ribosomal_L17"/>
    <property type="match status" value="1"/>
</dbReference>
<reference evidence="6 7" key="1">
    <citation type="journal article" date="2016" name="Nat. Commun.">
        <title>Thousands of microbial genomes shed light on interconnected biogeochemical processes in an aquifer system.</title>
        <authorList>
            <person name="Anantharaman K."/>
            <person name="Brown C.T."/>
            <person name="Hug L.A."/>
            <person name="Sharon I."/>
            <person name="Castelle C.J."/>
            <person name="Probst A.J."/>
            <person name="Thomas B.C."/>
            <person name="Singh A."/>
            <person name="Wilkins M.J."/>
            <person name="Karaoz U."/>
            <person name="Brodie E.L."/>
            <person name="Williams K.H."/>
            <person name="Hubbard S.S."/>
            <person name="Banfield J.F."/>
        </authorList>
    </citation>
    <scope>NUCLEOTIDE SEQUENCE [LARGE SCALE GENOMIC DNA]</scope>
</reference>
<name>A0A1G2KS04_9BACT</name>
<evidence type="ECO:0000313" key="6">
    <source>
        <dbReference type="EMBL" id="OHA02227.1"/>
    </source>
</evidence>
<dbReference type="AlphaFoldDB" id="A0A1G2KS04"/>
<sequence length="116" mass="13458">MRHLKKGRKFGRERKVRKAFFKGLISALLKYERIETTEARAKEIRPQVEDLITKARKNNLAMRRLVAARIPKDVTAKLFKTIAPRYIGRPGGYTRIMKKGPRQSDSASMVIMELMK</sequence>
<comment type="similarity">
    <text evidence="1 4 5">Belongs to the bacterial ribosomal protein bL17 family.</text>
</comment>
<dbReference type="PANTHER" id="PTHR14413">
    <property type="entry name" value="RIBOSOMAL PROTEIN L17"/>
    <property type="match status" value="1"/>
</dbReference>
<evidence type="ECO:0000256" key="1">
    <source>
        <dbReference type="ARBA" id="ARBA00008777"/>
    </source>
</evidence>
<dbReference type="NCBIfam" id="TIGR00059">
    <property type="entry name" value="L17"/>
    <property type="match status" value="1"/>
</dbReference>
<dbReference type="GO" id="GO:0022625">
    <property type="term" value="C:cytosolic large ribosomal subunit"/>
    <property type="evidence" value="ECO:0007669"/>
    <property type="project" value="TreeGrafter"/>
</dbReference>
<dbReference type="InterPro" id="IPR000456">
    <property type="entry name" value="Ribosomal_bL17"/>
</dbReference>
<dbReference type="PANTHER" id="PTHR14413:SF16">
    <property type="entry name" value="LARGE RIBOSOMAL SUBUNIT PROTEIN BL17M"/>
    <property type="match status" value="1"/>
</dbReference>
<proteinExistence type="inferred from homology"/>